<accession>A0ABT2S7D9</accession>
<evidence type="ECO:0000313" key="4">
    <source>
        <dbReference type="Proteomes" id="UP001207605"/>
    </source>
</evidence>
<dbReference type="PANTHER" id="PTHR42760">
    <property type="entry name" value="SHORT-CHAIN DEHYDROGENASES/REDUCTASES FAMILY MEMBER"/>
    <property type="match status" value="1"/>
</dbReference>
<comment type="caution">
    <text evidence="3">The sequence shown here is derived from an EMBL/GenBank/DDBJ whole genome shotgun (WGS) entry which is preliminary data.</text>
</comment>
<gene>
    <name evidence="3" type="ORF">OCV65_09750</name>
</gene>
<comment type="similarity">
    <text evidence="1">Belongs to the short-chain dehydrogenases/reductases (SDR) family.</text>
</comment>
<organism evidence="3 4">
    <name type="scientific">Dorea ammoniilytica</name>
    <dbReference type="NCBI Taxonomy" id="2981788"/>
    <lineage>
        <taxon>Bacteria</taxon>
        <taxon>Bacillati</taxon>
        <taxon>Bacillota</taxon>
        <taxon>Clostridia</taxon>
        <taxon>Lachnospirales</taxon>
        <taxon>Lachnospiraceae</taxon>
        <taxon>Dorea</taxon>
    </lineage>
</organism>
<proteinExistence type="inferred from homology"/>
<dbReference type="InterPro" id="IPR002347">
    <property type="entry name" value="SDR_fam"/>
</dbReference>
<name>A0ABT2S7D9_9FIRM</name>
<dbReference type="InterPro" id="IPR020904">
    <property type="entry name" value="Sc_DH/Rdtase_CS"/>
</dbReference>
<dbReference type="RefSeq" id="WP_262581868.1">
    <property type="nucleotide sequence ID" value="NZ_JAOQJV010000013.1"/>
</dbReference>
<evidence type="ECO:0000256" key="2">
    <source>
        <dbReference type="ARBA" id="ARBA00023002"/>
    </source>
</evidence>
<reference evidence="3 4" key="1">
    <citation type="journal article" date="2021" name="ISME Commun">
        <title>Automated analysis of genomic sequences facilitates high-throughput and comprehensive description of bacteria.</title>
        <authorList>
            <person name="Hitch T.C.A."/>
        </authorList>
    </citation>
    <scope>NUCLEOTIDE SEQUENCE [LARGE SCALE GENOMIC DNA]</scope>
    <source>
        <strain evidence="3 4">Sanger_02</strain>
    </source>
</reference>
<protein>
    <submittedName>
        <fullName evidence="3">SDR family oxidoreductase</fullName>
    </submittedName>
</protein>
<keyword evidence="4" id="KW-1185">Reference proteome</keyword>
<dbReference type="PRINTS" id="PR00080">
    <property type="entry name" value="SDRFAMILY"/>
</dbReference>
<sequence length="255" mass="27275">MFEKEFEGKVVLVTGGSTGIGYATVKSFLATGAKVYFLGKPGEDLTKQTEELKAINPDYDFASNTIDLCDYKAAQALYAEIEEKWGRLDVLVNNAGVDSSLPIHKMKQSQWDYVMNVNLKGMFNLTKYAIKYLKKTKGCIVNTASVAGIYGAGCGCPYPASKGGVIAFTKSMAWEQAYAGIRCNAVAPGVIDTNLLATVPPFAKKNLAKQIPLGYIGAPQEIANAILFLSSSAAQYITGVTLQVDGGYVPHNTAG</sequence>
<dbReference type="Gene3D" id="3.40.50.720">
    <property type="entry name" value="NAD(P)-binding Rossmann-like Domain"/>
    <property type="match status" value="1"/>
</dbReference>
<dbReference type="Pfam" id="PF13561">
    <property type="entry name" value="adh_short_C2"/>
    <property type="match status" value="1"/>
</dbReference>
<keyword evidence="2" id="KW-0560">Oxidoreductase</keyword>
<dbReference type="PRINTS" id="PR00081">
    <property type="entry name" value="GDHRDH"/>
</dbReference>
<dbReference type="PROSITE" id="PS00061">
    <property type="entry name" value="ADH_SHORT"/>
    <property type="match status" value="1"/>
</dbReference>
<dbReference type="InterPro" id="IPR036291">
    <property type="entry name" value="NAD(P)-bd_dom_sf"/>
</dbReference>
<dbReference type="EMBL" id="JAOQJV010000013">
    <property type="protein sequence ID" value="MCU6700509.1"/>
    <property type="molecule type" value="Genomic_DNA"/>
</dbReference>
<dbReference type="SUPFAM" id="SSF51735">
    <property type="entry name" value="NAD(P)-binding Rossmann-fold domains"/>
    <property type="match status" value="1"/>
</dbReference>
<dbReference type="Proteomes" id="UP001207605">
    <property type="component" value="Unassembled WGS sequence"/>
</dbReference>
<dbReference type="PANTHER" id="PTHR42760:SF115">
    <property type="entry name" value="3-OXOACYL-[ACYL-CARRIER-PROTEIN] REDUCTASE FABG"/>
    <property type="match status" value="1"/>
</dbReference>
<evidence type="ECO:0000313" key="3">
    <source>
        <dbReference type="EMBL" id="MCU6700509.1"/>
    </source>
</evidence>
<evidence type="ECO:0000256" key="1">
    <source>
        <dbReference type="ARBA" id="ARBA00006484"/>
    </source>
</evidence>